<name>A0A495PU59_9FLAO</name>
<dbReference type="RefSeq" id="WP_121345390.1">
    <property type="nucleotide sequence ID" value="NZ_RBLG01000002.1"/>
</dbReference>
<sequence>MNLLQELDSLDFSIKSREHFAIELLKDPNKIQEAIRFLNSSEFKYSEKLLAALEFTSRKNLSILFPFLDVLIDIAKDYSGQAGRRALSKIISIFIKDTDLQLNFQQKEKIIPICFDWLLSQEKVAVKVFSMEALYLLSSEYHWVKDDLKAILIKDYNSHSAGYKARARKILKKLE</sequence>
<dbReference type="SUPFAM" id="SSF48371">
    <property type="entry name" value="ARM repeat"/>
    <property type="match status" value="1"/>
</dbReference>
<organism evidence="1 2">
    <name type="scientific">Gillisia mitskevichiae</name>
    <dbReference type="NCBI Taxonomy" id="270921"/>
    <lineage>
        <taxon>Bacteria</taxon>
        <taxon>Pseudomonadati</taxon>
        <taxon>Bacteroidota</taxon>
        <taxon>Flavobacteriia</taxon>
        <taxon>Flavobacteriales</taxon>
        <taxon>Flavobacteriaceae</taxon>
        <taxon>Gillisia</taxon>
    </lineage>
</organism>
<evidence type="ECO:0008006" key="3">
    <source>
        <dbReference type="Google" id="ProtNLM"/>
    </source>
</evidence>
<comment type="caution">
    <text evidence="1">The sequence shown here is derived from an EMBL/GenBank/DDBJ whole genome shotgun (WGS) entry which is preliminary data.</text>
</comment>
<dbReference type="EMBL" id="RBLG01000002">
    <property type="protein sequence ID" value="RKS53285.1"/>
    <property type="molecule type" value="Genomic_DNA"/>
</dbReference>
<evidence type="ECO:0000313" key="1">
    <source>
        <dbReference type="EMBL" id="RKS53285.1"/>
    </source>
</evidence>
<dbReference type="OrthoDB" id="979487at2"/>
<evidence type="ECO:0000313" key="2">
    <source>
        <dbReference type="Proteomes" id="UP000276282"/>
    </source>
</evidence>
<proteinExistence type="predicted"/>
<gene>
    <name evidence="1" type="ORF">BC962_1535</name>
</gene>
<reference evidence="1 2" key="1">
    <citation type="submission" date="2018-10" db="EMBL/GenBank/DDBJ databases">
        <title>Genomic Encyclopedia of Archaeal and Bacterial Type Strains, Phase II (KMG-II): from individual species to whole genera.</title>
        <authorList>
            <person name="Goeker M."/>
        </authorList>
    </citation>
    <scope>NUCLEOTIDE SEQUENCE [LARGE SCALE GENOMIC DNA]</scope>
    <source>
        <strain evidence="1 2">DSM 19839</strain>
    </source>
</reference>
<protein>
    <recommendedName>
        <fullName evidence="3">HEAT repeat protein</fullName>
    </recommendedName>
</protein>
<dbReference type="InterPro" id="IPR016024">
    <property type="entry name" value="ARM-type_fold"/>
</dbReference>
<dbReference type="AlphaFoldDB" id="A0A495PU59"/>
<accession>A0A495PU59</accession>
<keyword evidence="2" id="KW-1185">Reference proteome</keyword>
<dbReference type="Proteomes" id="UP000276282">
    <property type="component" value="Unassembled WGS sequence"/>
</dbReference>